<name>A0A2V3IVI5_9FLOR</name>
<sequence>MTDSVLEIKWRGEQQTPTSTSVPLPTPPQLDDPSAICLFGDDDLSASDPYKSFARFTRIAAPTVSLQVPATPRDLSYSSAAIVQRLLQYAHAKDNLERFVQLFSGDFDNYEQVRLERSQGVYPREGGGHEHIHCSINQIASDLLFAKYYFNGNSRQVFRSRLYQVNARDDSERGVIEMRIFRFYEETERLLKAANYDIDAIQWDRNDVYDWMQGCEVFWERYVPPADEHDEACQVLGIEGGPRFVGYMKGGGCEVHSREIGARIKVMDDLLLTSEDLWVADRGFDLNDHFIYGNRLGIPYKMKRVRRGSSAEWTLSKEHSPPEGYVS</sequence>
<dbReference type="AlphaFoldDB" id="A0A2V3IVI5"/>
<dbReference type="GO" id="GO:0016829">
    <property type="term" value="F:lyase activity"/>
    <property type="evidence" value="ECO:0007669"/>
    <property type="project" value="InterPro"/>
</dbReference>
<dbReference type="Proteomes" id="UP000247409">
    <property type="component" value="Unassembled WGS sequence"/>
</dbReference>
<dbReference type="OrthoDB" id="2708at2759"/>
<organism evidence="2 3">
    <name type="scientific">Gracilariopsis chorda</name>
    <dbReference type="NCBI Taxonomy" id="448386"/>
    <lineage>
        <taxon>Eukaryota</taxon>
        <taxon>Rhodophyta</taxon>
        <taxon>Florideophyceae</taxon>
        <taxon>Rhodymeniophycidae</taxon>
        <taxon>Gracilariales</taxon>
        <taxon>Gracilariaceae</taxon>
        <taxon>Gracilariopsis</taxon>
    </lineage>
</organism>
<protein>
    <submittedName>
        <fullName evidence="2">Uncharacterized protein</fullName>
    </submittedName>
</protein>
<feature type="compositionally biased region" description="Basic and acidic residues" evidence="1">
    <location>
        <begin position="1"/>
        <end position="12"/>
    </location>
</feature>
<gene>
    <name evidence="2" type="ORF">BWQ96_04150</name>
</gene>
<evidence type="ECO:0000313" key="3">
    <source>
        <dbReference type="Proteomes" id="UP000247409"/>
    </source>
</evidence>
<evidence type="ECO:0000313" key="2">
    <source>
        <dbReference type="EMBL" id="PXF46144.1"/>
    </source>
</evidence>
<accession>A0A2V3IVI5</accession>
<evidence type="ECO:0000256" key="1">
    <source>
        <dbReference type="SAM" id="MobiDB-lite"/>
    </source>
</evidence>
<comment type="caution">
    <text evidence="2">The sequence shown here is derived from an EMBL/GenBank/DDBJ whole genome shotgun (WGS) entry which is preliminary data.</text>
</comment>
<feature type="region of interest" description="Disordered" evidence="1">
    <location>
        <begin position="1"/>
        <end position="29"/>
    </location>
</feature>
<keyword evidence="3" id="KW-1185">Reference proteome</keyword>
<dbReference type="Pfam" id="PF06206">
    <property type="entry name" value="CpeT"/>
    <property type="match status" value="1"/>
</dbReference>
<reference evidence="2 3" key="1">
    <citation type="journal article" date="2018" name="Mol. Biol. Evol.">
        <title>Analysis of the draft genome of the red seaweed Gracilariopsis chorda provides insights into genome size evolution in Rhodophyta.</title>
        <authorList>
            <person name="Lee J."/>
            <person name="Yang E.C."/>
            <person name="Graf L."/>
            <person name="Yang J.H."/>
            <person name="Qiu H."/>
            <person name="Zel Zion U."/>
            <person name="Chan C.X."/>
            <person name="Stephens T.G."/>
            <person name="Weber A.P.M."/>
            <person name="Boo G.H."/>
            <person name="Boo S.M."/>
            <person name="Kim K.M."/>
            <person name="Shin Y."/>
            <person name="Jung M."/>
            <person name="Lee S.J."/>
            <person name="Yim H.S."/>
            <person name="Lee J.H."/>
            <person name="Bhattacharya D."/>
            <person name="Yoon H.S."/>
        </authorList>
    </citation>
    <scope>NUCLEOTIDE SEQUENCE [LARGE SCALE GENOMIC DNA]</scope>
    <source>
        <strain evidence="2 3">SKKU-2015</strain>
        <tissue evidence="2">Whole body</tissue>
    </source>
</reference>
<dbReference type="InterPro" id="IPR038672">
    <property type="entry name" value="CpcT/CpeT_sf"/>
</dbReference>
<dbReference type="Gene3D" id="2.40.128.590">
    <property type="entry name" value="CpcT/CpeT domain"/>
    <property type="match status" value="1"/>
</dbReference>
<feature type="compositionally biased region" description="Low complexity" evidence="1">
    <location>
        <begin position="14"/>
        <end position="23"/>
    </location>
</feature>
<dbReference type="InterPro" id="IPR010404">
    <property type="entry name" value="CpcT/CpeT"/>
</dbReference>
<dbReference type="EMBL" id="NBIV01000044">
    <property type="protein sequence ID" value="PXF46144.1"/>
    <property type="molecule type" value="Genomic_DNA"/>
</dbReference>
<proteinExistence type="predicted"/>